<dbReference type="SUPFAM" id="SSF64438">
    <property type="entry name" value="CNF1/YfiH-like putative cysteine hydrolases"/>
    <property type="match status" value="1"/>
</dbReference>
<evidence type="ECO:0000313" key="6">
    <source>
        <dbReference type="Proteomes" id="UP001595444"/>
    </source>
</evidence>
<keyword evidence="1 3" id="KW-0145">Chemotaxis</keyword>
<organism evidence="5 6">
    <name type="scientific">Kordiimonas pumila</name>
    <dbReference type="NCBI Taxonomy" id="2161677"/>
    <lineage>
        <taxon>Bacteria</taxon>
        <taxon>Pseudomonadati</taxon>
        <taxon>Pseudomonadota</taxon>
        <taxon>Alphaproteobacteria</taxon>
        <taxon>Kordiimonadales</taxon>
        <taxon>Kordiimonadaceae</taxon>
        <taxon>Kordiimonas</taxon>
    </lineage>
</organism>
<dbReference type="RefSeq" id="WP_194212537.1">
    <property type="nucleotide sequence ID" value="NZ_CP061205.1"/>
</dbReference>
<dbReference type="Gene3D" id="3.30.1330.200">
    <property type="match status" value="1"/>
</dbReference>
<dbReference type="EMBL" id="JBHRSL010000002">
    <property type="protein sequence ID" value="MFC3050824.1"/>
    <property type="molecule type" value="Genomic_DNA"/>
</dbReference>
<dbReference type="Pfam" id="PF03975">
    <property type="entry name" value="CheD"/>
    <property type="match status" value="1"/>
</dbReference>
<dbReference type="HAMAP" id="MF_01440">
    <property type="entry name" value="CheD"/>
    <property type="match status" value="1"/>
</dbReference>
<comment type="caution">
    <text evidence="5">The sequence shown here is derived from an EMBL/GenBank/DDBJ whole genome shotgun (WGS) entry which is preliminary data.</text>
</comment>
<evidence type="ECO:0000256" key="2">
    <source>
        <dbReference type="ARBA" id="ARBA00022801"/>
    </source>
</evidence>
<dbReference type="CDD" id="cd16352">
    <property type="entry name" value="CheD"/>
    <property type="match status" value="1"/>
</dbReference>
<dbReference type="PANTHER" id="PTHR35147">
    <property type="entry name" value="CHEMORECEPTOR GLUTAMINE DEAMIDASE CHED-RELATED"/>
    <property type="match status" value="1"/>
</dbReference>
<dbReference type="Proteomes" id="UP001595444">
    <property type="component" value="Unassembled WGS sequence"/>
</dbReference>
<evidence type="ECO:0000256" key="1">
    <source>
        <dbReference type="ARBA" id="ARBA00022500"/>
    </source>
</evidence>
<keyword evidence="6" id="KW-1185">Reference proteome</keyword>
<sequence length="211" mass="23916">MAIKTDERRNTPRNDTTVRRYFDTKYKHMVVKLLPGDHYVTGEPSEMLVTVLGSCVAACIRDPETGIGGMNHFMLPEGNASDWRATNAVMRYGNHAMEVLINDIMKLGCPRERMEIKVFGGANVIGGGGDVGHRNASFVEEYLKNEGFRPVAVDLRGDMARRIHYFPETGKVQRLLMRRASDRQVFNQETSYQKKMQPKERDSGGDIELFD</sequence>
<name>A0ABV7D0Y8_9PROT</name>
<evidence type="ECO:0000256" key="3">
    <source>
        <dbReference type="HAMAP-Rule" id="MF_01440"/>
    </source>
</evidence>
<comment type="catalytic activity">
    <reaction evidence="3">
        <text>L-glutaminyl-[protein] + H2O = L-glutamyl-[protein] + NH4(+)</text>
        <dbReference type="Rhea" id="RHEA:16441"/>
        <dbReference type="Rhea" id="RHEA-COMP:10207"/>
        <dbReference type="Rhea" id="RHEA-COMP:10208"/>
        <dbReference type="ChEBI" id="CHEBI:15377"/>
        <dbReference type="ChEBI" id="CHEBI:28938"/>
        <dbReference type="ChEBI" id="CHEBI:29973"/>
        <dbReference type="ChEBI" id="CHEBI:30011"/>
        <dbReference type="EC" id="3.5.1.44"/>
    </reaction>
</comment>
<dbReference type="InterPro" id="IPR038592">
    <property type="entry name" value="CheD-like_sf"/>
</dbReference>
<evidence type="ECO:0000256" key="4">
    <source>
        <dbReference type="SAM" id="MobiDB-lite"/>
    </source>
</evidence>
<feature type="region of interest" description="Disordered" evidence="4">
    <location>
        <begin position="186"/>
        <end position="211"/>
    </location>
</feature>
<dbReference type="InterPro" id="IPR005659">
    <property type="entry name" value="Chemorcpt_Glu_NH3ase_CheD"/>
</dbReference>
<evidence type="ECO:0000313" key="5">
    <source>
        <dbReference type="EMBL" id="MFC3050824.1"/>
    </source>
</evidence>
<gene>
    <name evidence="3" type="primary">cheD</name>
    <name evidence="5" type="ORF">ACFOKA_02785</name>
</gene>
<keyword evidence="2 3" id="KW-0378">Hydrolase</keyword>
<proteinExistence type="inferred from homology"/>
<comment type="similarity">
    <text evidence="3">Belongs to the CheD family.</text>
</comment>
<reference evidence="6" key="1">
    <citation type="journal article" date="2019" name="Int. J. Syst. Evol. Microbiol.">
        <title>The Global Catalogue of Microorganisms (GCM) 10K type strain sequencing project: providing services to taxonomists for standard genome sequencing and annotation.</title>
        <authorList>
            <consortium name="The Broad Institute Genomics Platform"/>
            <consortium name="The Broad Institute Genome Sequencing Center for Infectious Disease"/>
            <person name="Wu L."/>
            <person name="Ma J."/>
        </authorList>
    </citation>
    <scope>NUCLEOTIDE SEQUENCE [LARGE SCALE GENOMIC DNA]</scope>
    <source>
        <strain evidence="6">KCTC 62164</strain>
    </source>
</reference>
<comment type="function">
    <text evidence="3">Probably deamidates glutamine residues to glutamate on methyl-accepting chemotaxis receptors (MCPs), playing an important role in chemotaxis.</text>
</comment>
<dbReference type="InterPro" id="IPR011324">
    <property type="entry name" value="Cytotoxic_necrot_fac-like_cat"/>
</dbReference>
<accession>A0ABV7D0Y8</accession>
<protein>
    <recommendedName>
        <fullName evidence="3">Probable chemoreceptor glutamine deamidase CheD</fullName>
        <ecNumber evidence="3">3.5.1.44</ecNumber>
    </recommendedName>
</protein>
<dbReference type="EC" id="3.5.1.44" evidence="3"/>
<dbReference type="PANTHER" id="PTHR35147:SF2">
    <property type="entry name" value="CHEMORECEPTOR GLUTAMINE DEAMIDASE CHED-RELATED"/>
    <property type="match status" value="1"/>
</dbReference>